<dbReference type="Proteomes" id="UP000749559">
    <property type="component" value="Unassembled WGS sequence"/>
</dbReference>
<gene>
    <name evidence="2" type="ORF">OFUS_LOCUS6675</name>
</gene>
<evidence type="ECO:0000256" key="1">
    <source>
        <dbReference type="SAM" id="SignalP"/>
    </source>
</evidence>
<comment type="caution">
    <text evidence="2">The sequence shown here is derived from an EMBL/GenBank/DDBJ whole genome shotgun (WGS) entry which is preliminary data.</text>
</comment>
<dbReference type="SUPFAM" id="SSF82895">
    <property type="entry name" value="TSP-1 type 1 repeat"/>
    <property type="match status" value="1"/>
</dbReference>
<evidence type="ECO:0000313" key="2">
    <source>
        <dbReference type="EMBL" id="CAH1779916.1"/>
    </source>
</evidence>
<evidence type="ECO:0000313" key="3">
    <source>
        <dbReference type="Proteomes" id="UP000749559"/>
    </source>
</evidence>
<protein>
    <submittedName>
        <fullName evidence="2">Uncharacterized protein</fullName>
    </submittedName>
</protein>
<dbReference type="AlphaFoldDB" id="A0A8S4NFY8"/>
<keyword evidence="1" id="KW-0732">Signal</keyword>
<proteinExistence type="predicted"/>
<name>A0A8S4NFY8_OWEFU</name>
<accession>A0A8S4NFY8</accession>
<organism evidence="2 3">
    <name type="scientific">Owenia fusiformis</name>
    <name type="common">Polychaete worm</name>
    <dbReference type="NCBI Taxonomy" id="6347"/>
    <lineage>
        <taxon>Eukaryota</taxon>
        <taxon>Metazoa</taxon>
        <taxon>Spiralia</taxon>
        <taxon>Lophotrochozoa</taxon>
        <taxon>Annelida</taxon>
        <taxon>Polychaeta</taxon>
        <taxon>Sedentaria</taxon>
        <taxon>Canalipalpata</taxon>
        <taxon>Sabellida</taxon>
        <taxon>Oweniida</taxon>
        <taxon>Oweniidae</taxon>
        <taxon>Owenia</taxon>
    </lineage>
</organism>
<reference evidence="2" key="1">
    <citation type="submission" date="2022-03" db="EMBL/GenBank/DDBJ databases">
        <authorList>
            <person name="Martin C."/>
        </authorList>
    </citation>
    <scope>NUCLEOTIDE SEQUENCE</scope>
</reference>
<feature type="chain" id="PRO_5035846023" evidence="1">
    <location>
        <begin position="30"/>
        <end position="150"/>
    </location>
</feature>
<feature type="non-terminal residue" evidence="2">
    <location>
        <position position="150"/>
    </location>
</feature>
<feature type="non-terminal residue" evidence="2">
    <location>
        <position position="1"/>
    </location>
</feature>
<dbReference type="EMBL" id="CAIIXF020000003">
    <property type="protein sequence ID" value="CAH1779916.1"/>
    <property type="molecule type" value="Genomic_DNA"/>
</dbReference>
<feature type="signal peptide" evidence="1">
    <location>
        <begin position="1"/>
        <end position="29"/>
    </location>
</feature>
<sequence>QDKGPSMNFGSIIIGIAVDILLLTQYGMSETCPDIATAILQSEERMKSFITTLIEKHEGETQANIENLRREIIGKCVGAHWGDWGEWSVCDTTICNIAHRIRKCYDENDEEVDPSHCGKTGDHIEKKQCCEELQKIEKKKFYKSLSEDGP</sequence>
<dbReference type="InterPro" id="IPR036383">
    <property type="entry name" value="TSP1_rpt_sf"/>
</dbReference>
<keyword evidence="3" id="KW-1185">Reference proteome</keyword>